<dbReference type="Proteomes" id="UP000807504">
    <property type="component" value="Unassembled WGS sequence"/>
</dbReference>
<dbReference type="AlphaFoldDB" id="A0A8T0E8V5"/>
<reference evidence="1" key="2">
    <citation type="submission" date="2020-06" db="EMBL/GenBank/DDBJ databases">
        <authorList>
            <person name="Sheffer M."/>
        </authorList>
    </citation>
    <scope>NUCLEOTIDE SEQUENCE</scope>
</reference>
<dbReference type="EMBL" id="JABXBU010002230">
    <property type="protein sequence ID" value="KAF8767312.1"/>
    <property type="molecule type" value="Genomic_DNA"/>
</dbReference>
<evidence type="ECO:0000313" key="2">
    <source>
        <dbReference type="Proteomes" id="UP000807504"/>
    </source>
</evidence>
<gene>
    <name evidence="1" type="ORF">HNY73_020292</name>
</gene>
<sequence length="68" mass="7529">MTVRYIADANGYRAEIFKDEADSLGKHVGINAERKDGRVLISYWAVRSTVGVALKLYTPGKDSKGGRR</sequence>
<name>A0A8T0E8V5_ARGBR</name>
<comment type="caution">
    <text evidence="1">The sequence shown here is derived from an EMBL/GenBank/DDBJ whole genome shotgun (WGS) entry which is preliminary data.</text>
</comment>
<proteinExistence type="predicted"/>
<protein>
    <submittedName>
        <fullName evidence="1">Uncharacterized protein</fullName>
    </submittedName>
</protein>
<organism evidence="1 2">
    <name type="scientific">Argiope bruennichi</name>
    <name type="common">Wasp spider</name>
    <name type="synonym">Aranea bruennichi</name>
    <dbReference type="NCBI Taxonomy" id="94029"/>
    <lineage>
        <taxon>Eukaryota</taxon>
        <taxon>Metazoa</taxon>
        <taxon>Ecdysozoa</taxon>
        <taxon>Arthropoda</taxon>
        <taxon>Chelicerata</taxon>
        <taxon>Arachnida</taxon>
        <taxon>Araneae</taxon>
        <taxon>Araneomorphae</taxon>
        <taxon>Entelegynae</taxon>
        <taxon>Araneoidea</taxon>
        <taxon>Araneidae</taxon>
        <taxon>Argiope</taxon>
    </lineage>
</organism>
<keyword evidence="2" id="KW-1185">Reference proteome</keyword>
<accession>A0A8T0E8V5</accession>
<reference evidence="1" key="1">
    <citation type="journal article" date="2020" name="bioRxiv">
        <title>Chromosome-level reference genome of the European wasp spider Argiope bruennichi: a resource for studies on range expansion and evolutionary adaptation.</title>
        <authorList>
            <person name="Sheffer M.M."/>
            <person name="Hoppe A."/>
            <person name="Krehenwinkel H."/>
            <person name="Uhl G."/>
            <person name="Kuss A.W."/>
            <person name="Jensen L."/>
            <person name="Jensen C."/>
            <person name="Gillespie R.G."/>
            <person name="Hoff K.J."/>
            <person name="Prost S."/>
        </authorList>
    </citation>
    <scope>NUCLEOTIDE SEQUENCE</scope>
</reference>
<evidence type="ECO:0000313" key="1">
    <source>
        <dbReference type="EMBL" id="KAF8767312.1"/>
    </source>
</evidence>